<accession>A0A0F9C9S3</accession>
<dbReference type="InterPro" id="IPR029035">
    <property type="entry name" value="DHS-like_NAD/FAD-binding_dom"/>
</dbReference>
<dbReference type="SUPFAM" id="SSF52467">
    <property type="entry name" value="DHS-like NAD/FAD-binding domain"/>
    <property type="match status" value="1"/>
</dbReference>
<dbReference type="Pfam" id="PF13289">
    <property type="entry name" value="SIR2_2"/>
    <property type="match status" value="1"/>
</dbReference>
<proteinExistence type="predicted"/>
<protein>
    <submittedName>
        <fullName evidence="1">Uncharacterized protein</fullName>
    </submittedName>
</protein>
<reference evidence="1" key="1">
    <citation type="journal article" date="2015" name="Nature">
        <title>Complex archaea that bridge the gap between prokaryotes and eukaryotes.</title>
        <authorList>
            <person name="Spang A."/>
            <person name="Saw J.H."/>
            <person name="Jorgensen S.L."/>
            <person name="Zaremba-Niedzwiedzka K."/>
            <person name="Martijn J."/>
            <person name="Lind A.E."/>
            <person name="van Eijk R."/>
            <person name="Schleper C."/>
            <person name="Guy L."/>
            <person name="Ettema T.J."/>
        </authorList>
    </citation>
    <scope>NUCLEOTIDE SEQUENCE</scope>
</reference>
<dbReference type="AlphaFoldDB" id="A0A0F9C9S3"/>
<comment type="caution">
    <text evidence="1">The sequence shown here is derived from an EMBL/GenBank/DDBJ whole genome shotgun (WGS) entry which is preliminary data.</text>
</comment>
<sequence length="287" mass="32805">MISWPPALVSDIARRRCVIVLGAGISRNSTNPDGRRPKTWEEFLRGAAESLTPRKHVKGLISRDDYLTACEVIKRKLGRDVFIGMLRDEFLTPGYQHAPIHDHIFALDSRIVATPNFDKIYETRANASAHGTIVLKHHYDPDVADIIREDGRLILKIHGSIDSPDRMIFTRSEYAKARSEYRSFYQILDSLAMTHTFLFLGCGTNDPDLKLLFEDVFFRHPHSRKHAMALPRRALHNDVAKIVEETMNLSIITYSSASNHQELTDSVQELGVMVENKRDELRRSGNW</sequence>
<name>A0A0F9C9S3_9ZZZZ</name>
<gene>
    <name evidence="1" type="ORF">LCGC14_2635940</name>
</gene>
<organism evidence="1">
    <name type="scientific">marine sediment metagenome</name>
    <dbReference type="NCBI Taxonomy" id="412755"/>
    <lineage>
        <taxon>unclassified sequences</taxon>
        <taxon>metagenomes</taxon>
        <taxon>ecological metagenomes</taxon>
    </lineage>
</organism>
<evidence type="ECO:0000313" key="1">
    <source>
        <dbReference type="EMBL" id="KKK99119.1"/>
    </source>
</evidence>
<dbReference type="EMBL" id="LAZR01045333">
    <property type="protein sequence ID" value="KKK99119.1"/>
    <property type="molecule type" value="Genomic_DNA"/>
</dbReference>